<organism evidence="2 3">
    <name type="scientific">Luteococcus sanguinis</name>
    <dbReference type="NCBI Taxonomy" id="174038"/>
    <lineage>
        <taxon>Bacteria</taxon>
        <taxon>Bacillati</taxon>
        <taxon>Actinomycetota</taxon>
        <taxon>Actinomycetes</taxon>
        <taxon>Propionibacteriales</taxon>
        <taxon>Propionibacteriaceae</taxon>
        <taxon>Luteococcus</taxon>
    </lineage>
</organism>
<evidence type="ECO:0000313" key="3">
    <source>
        <dbReference type="Proteomes" id="UP001596266"/>
    </source>
</evidence>
<dbReference type="PANTHER" id="PTHR39203">
    <property type="entry name" value="CYTOPLASMIC PROTEIN-RELATED"/>
    <property type="match status" value="1"/>
</dbReference>
<dbReference type="SUPFAM" id="SSF88697">
    <property type="entry name" value="PUA domain-like"/>
    <property type="match status" value="1"/>
</dbReference>
<feature type="domain" description="ASCH" evidence="1">
    <location>
        <begin position="10"/>
        <end position="135"/>
    </location>
</feature>
<dbReference type="SMART" id="SM01022">
    <property type="entry name" value="ASCH"/>
    <property type="match status" value="1"/>
</dbReference>
<name>A0ABW1X229_9ACTN</name>
<dbReference type="InterPro" id="IPR007374">
    <property type="entry name" value="ASCH_domain"/>
</dbReference>
<keyword evidence="3" id="KW-1185">Reference proteome</keyword>
<dbReference type="InterPro" id="IPR009326">
    <property type="entry name" value="DUF984"/>
</dbReference>
<dbReference type="PANTHER" id="PTHR39203:SF1">
    <property type="entry name" value="CYTOPLASMIC PROTEIN"/>
    <property type="match status" value="1"/>
</dbReference>
<dbReference type="Proteomes" id="UP001596266">
    <property type="component" value="Unassembled WGS sequence"/>
</dbReference>
<reference evidence="3" key="1">
    <citation type="journal article" date="2019" name="Int. J. Syst. Evol. Microbiol.">
        <title>The Global Catalogue of Microorganisms (GCM) 10K type strain sequencing project: providing services to taxonomists for standard genome sequencing and annotation.</title>
        <authorList>
            <consortium name="The Broad Institute Genomics Platform"/>
            <consortium name="The Broad Institute Genome Sequencing Center for Infectious Disease"/>
            <person name="Wu L."/>
            <person name="Ma J."/>
        </authorList>
    </citation>
    <scope>NUCLEOTIDE SEQUENCE [LARGE SCALE GENOMIC DNA]</scope>
    <source>
        <strain evidence="3">CGMCC 1.15277</strain>
    </source>
</reference>
<evidence type="ECO:0000313" key="2">
    <source>
        <dbReference type="EMBL" id="MFC6397530.1"/>
    </source>
</evidence>
<dbReference type="Gene3D" id="3.10.400.10">
    <property type="entry name" value="Sulfate adenylyltransferase"/>
    <property type="match status" value="1"/>
</dbReference>
<gene>
    <name evidence="2" type="ORF">ACFP57_11130</name>
</gene>
<dbReference type="RefSeq" id="WP_343885833.1">
    <property type="nucleotide sequence ID" value="NZ_BAAAKI010000010.1"/>
</dbReference>
<protein>
    <submittedName>
        <fullName evidence="2">ASCH domain-containing protein</fullName>
    </submittedName>
</protein>
<sequence>MTTELPKAQFGFPGPLRDQLVDAILEGSKTATSGLFAEYQREGAPVPEPGERQSLVDSHDREVAIIEITDVGVKRLADVDLGHAMDEGEGYLSVQQWRAGHERFWRSPEMQAELGGDFVIDDDTLVVVERFRVVD</sequence>
<dbReference type="InterPro" id="IPR015947">
    <property type="entry name" value="PUA-like_sf"/>
</dbReference>
<dbReference type="EMBL" id="JBHSUA010000020">
    <property type="protein sequence ID" value="MFC6397530.1"/>
    <property type="molecule type" value="Genomic_DNA"/>
</dbReference>
<accession>A0ABW1X229</accession>
<proteinExistence type="predicted"/>
<evidence type="ECO:0000259" key="1">
    <source>
        <dbReference type="SMART" id="SM01022"/>
    </source>
</evidence>
<comment type="caution">
    <text evidence="2">The sequence shown here is derived from an EMBL/GenBank/DDBJ whole genome shotgun (WGS) entry which is preliminary data.</text>
</comment>
<dbReference type="PIRSF" id="PIRSF021320">
    <property type="entry name" value="DUF984"/>
    <property type="match status" value="1"/>
</dbReference>
<dbReference type="Pfam" id="PF04266">
    <property type="entry name" value="ASCH"/>
    <property type="match status" value="1"/>
</dbReference>